<organism evidence="2 3">
    <name type="scientific">Armillaria luteobubalina</name>
    <dbReference type="NCBI Taxonomy" id="153913"/>
    <lineage>
        <taxon>Eukaryota</taxon>
        <taxon>Fungi</taxon>
        <taxon>Dikarya</taxon>
        <taxon>Basidiomycota</taxon>
        <taxon>Agaricomycotina</taxon>
        <taxon>Agaricomycetes</taxon>
        <taxon>Agaricomycetidae</taxon>
        <taxon>Agaricales</taxon>
        <taxon>Marasmiineae</taxon>
        <taxon>Physalacriaceae</taxon>
        <taxon>Armillaria</taxon>
    </lineage>
</organism>
<evidence type="ECO:0000256" key="1">
    <source>
        <dbReference type="SAM" id="Phobius"/>
    </source>
</evidence>
<evidence type="ECO:0000313" key="2">
    <source>
        <dbReference type="EMBL" id="KAK0499331.1"/>
    </source>
</evidence>
<keyword evidence="1" id="KW-0812">Transmembrane</keyword>
<reference evidence="2" key="1">
    <citation type="submission" date="2023-06" db="EMBL/GenBank/DDBJ databases">
        <authorList>
            <consortium name="Lawrence Berkeley National Laboratory"/>
            <person name="Ahrendt S."/>
            <person name="Sahu N."/>
            <person name="Indic B."/>
            <person name="Wong-Bajracharya J."/>
            <person name="Merenyi Z."/>
            <person name="Ke H.-M."/>
            <person name="Monk M."/>
            <person name="Kocsube S."/>
            <person name="Drula E."/>
            <person name="Lipzen A."/>
            <person name="Balint B."/>
            <person name="Henrissat B."/>
            <person name="Andreopoulos B."/>
            <person name="Martin F.M."/>
            <person name="Harder C.B."/>
            <person name="Rigling D."/>
            <person name="Ford K.L."/>
            <person name="Foster G.D."/>
            <person name="Pangilinan J."/>
            <person name="Papanicolaou A."/>
            <person name="Barry K."/>
            <person name="LaButti K."/>
            <person name="Viragh M."/>
            <person name="Koriabine M."/>
            <person name="Yan M."/>
            <person name="Riley R."/>
            <person name="Champramary S."/>
            <person name="Plett K.L."/>
            <person name="Tsai I.J."/>
            <person name="Slot J."/>
            <person name="Sipos G."/>
            <person name="Plett J."/>
            <person name="Nagy L.G."/>
            <person name="Grigoriev I.V."/>
        </authorList>
    </citation>
    <scope>NUCLEOTIDE SEQUENCE</scope>
    <source>
        <strain evidence="2">HWK02</strain>
    </source>
</reference>
<evidence type="ECO:0000313" key="3">
    <source>
        <dbReference type="Proteomes" id="UP001175228"/>
    </source>
</evidence>
<proteinExistence type="predicted"/>
<accession>A0AA39TSD4</accession>
<keyword evidence="1" id="KW-1133">Transmembrane helix</keyword>
<dbReference type="AlphaFoldDB" id="A0AA39TSD4"/>
<feature type="transmembrane region" description="Helical" evidence="1">
    <location>
        <begin position="95"/>
        <end position="116"/>
    </location>
</feature>
<keyword evidence="3" id="KW-1185">Reference proteome</keyword>
<gene>
    <name evidence="2" type="ORF">EDD18DRAFT_1329592</name>
</gene>
<protein>
    <submittedName>
        <fullName evidence="2">Uncharacterized protein</fullName>
    </submittedName>
</protein>
<dbReference type="Proteomes" id="UP001175228">
    <property type="component" value="Unassembled WGS sequence"/>
</dbReference>
<keyword evidence="1" id="KW-0472">Membrane</keyword>
<dbReference type="EMBL" id="JAUEPU010000009">
    <property type="protein sequence ID" value="KAK0499331.1"/>
    <property type="molecule type" value="Genomic_DNA"/>
</dbReference>
<sequence>MMLMHTAKLAEPMMVLEEMGWVVVDVRMISVRDELAEGIDLTLNGSEIMETLIMTMADAPQVDYPLRLGSLAKSVEMELRLPLVPEFIPQGFAELAFVVVLLLVVVLVMLLAVIPIDDCPDGSHQTEKRHRKILKDHPISFTGCCKWQDTARGVRTVKARYRRRRDFDPGYLWLFGIIAVRFLSPHEPTGTETQAHAERFMLGKLTFVNDSTEIGIQTTMISTFTYIFLIPREMDGPATVHMEAKSVLNKNSCT</sequence>
<name>A0AA39TSD4_9AGAR</name>
<comment type="caution">
    <text evidence="2">The sequence shown here is derived from an EMBL/GenBank/DDBJ whole genome shotgun (WGS) entry which is preliminary data.</text>
</comment>